<organism evidence="3 4">
    <name type="scientific">Ostreobium quekettii</name>
    <dbReference type="NCBI Taxonomy" id="121088"/>
    <lineage>
        <taxon>Eukaryota</taxon>
        <taxon>Viridiplantae</taxon>
        <taxon>Chlorophyta</taxon>
        <taxon>core chlorophytes</taxon>
        <taxon>Ulvophyceae</taxon>
        <taxon>TCBD clade</taxon>
        <taxon>Bryopsidales</taxon>
        <taxon>Ostreobineae</taxon>
        <taxon>Ostreobiaceae</taxon>
        <taxon>Ostreobium</taxon>
    </lineage>
</organism>
<gene>
    <name evidence="3" type="ORF">OSTQU699_LOCUS2453</name>
</gene>
<keyword evidence="4" id="KW-1185">Reference proteome</keyword>
<reference evidence="3" key="1">
    <citation type="submission" date="2020-12" db="EMBL/GenBank/DDBJ databases">
        <authorList>
            <person name="Iha C."/>
        </authorList>
    </citation>
    <scope>NUCLEOTIDE SEQUENCE</scope>
</reference>
<proteinExistence type="predicted"/>
<dbReference type="Pfam" id="PF00561">
    <property type="entry name" value="Abhydrolase_1"/>
    <property type="match status" value="1"/>
</dbReference>
<name>A0A8S1J0S1_9CHLO</name>
<feature type="region of interest" description="Disordered" evidence="1">
    <location>
        <begin position="1"/>
        <end position="33"/>
    </location>
</feature>
<dbReference type="Proteomes" id="UP000708148">
    <property type="component" value="Unassembled WGS sequence"/>
</dbReference>
<dbReference type="PANTHER" id="PTHR47280:SF1">
    <property type="entry name" value="PHEOPHYTINASE, CHLOROPLASTIC"/>
    <property type="match status" value="1"/>
</dbReference>
<sequence>MADGHVRVLDSPSVRSPTASNHPDARARHRVGPALPSRPFCRSDSSEACRIVGCTPSPALLKKPDWTRRGGTCAKAVDVESAGQLAPNLDCEGLDSRWWEWKYGSKVHYYAAGGEGPPILMVHGFGAGGFHYDRNIPELSKTHRVWAIDLVGQGRSTPSSDLILSTDTWTEQLSDFVTDVIQEPVYIMGNSLGGYLAVSMATQFPSQCR</sequence>
<dbReference type="GO" id="GO:0015996">
    <property type="term" value="P:chlorophyll catabolic process"/>
    <property type="evidence" value="ECO:0007669"/>
    <property type="project" value="InterPro"/>
</dbReference>
<evidence type="ECO:0000313" key="3">
    <source>
        <dbReference type="EMBL" id="CAD7697092.1"/>
    </source>
</evidence>
<dbReference type="PANTHER" id="PTHR47280">
    <property type="entry name" value="PHEOPHYTINASE, CHLOROPLASTIC"/>
    <property type="match status" value="1"/>
</dbReference>
<dbReference type="InterPro" id="IPR029058">
    <property type="entry name" value="AB_hydrolase_fold"/>
</dbReference>
<evidence type="ECO:0000313" key="4">
    <source>
        <dbReference type="Proteomes" id="UP000708148"/>
    </source>
</evidence>
<dbReference type="AlphaFoldDB" id="A0A8S1J0S1"/>
<dbReference type="EMBL" id="CAJHUC010000601">
    <property type="protein sequence ID" value="CAD7697092.1"/>
    <property type="molecule type" value="Genomic_DNA"/>
</dbReference>
<dbReference type="Gene3D" id="3.40.50.1820">
    <property type="entry name" value="alpha/beta hydrolase"/>
    <property type="match status" value="1"/>
</dbReference>
<dbReference type="InterPro" id="IPR000073">
    <property type="entry name" value="AB_hydrolase_1"/>
</dbReference>
<dbReference type="GO" id="GO:0009507">
    <property type="term" value="C:chloroplast"/>
    <property type="evidence" value="ECO:0007669"/>
    <property type="project" value="TreeGrafter"/>
</dbReference>
<evidence type="ECO:0000256" key="1">
    <source>
        <dbReference type="SAM" id="MobiDB-lite"/>
    </source>
</evidence>
<dbReference type="PRINTS" id="PR00111">
    <property type="entry name" value="ABHYDROLASE"/>
</dbReference>
<dbReference type="SUPFAM" id="SSF53474">
    <property type="entry name" value="alpha/beta-Hydrolases"/>
    <property type="match status" value="1"/>
</dbReference>
<dbReference type="OrthoDB" id="408373at2759"/>
<protein>
    <recommendedName>
        <fullName evidence="2">AB hydrolase-1 domain-containing protein</fullName>
    </recommendedName>
</protein>
<accession>A0A8S1J0S1</accession>
<evidence type="ECO:0000259" key="2">
    <source>
        <dbReference type="Pfam" id="PF00561"/>
    </source>
</evidence>
<feature type="domain" description="AB hydrolase-1" evidence="2">
    <location>
        <begin position="117"/>
        <end position="209"/>
    </location>
</feature>
<dbReference type="InterPro" id="IPR044211">
    <property type="entry name" value="PPH_chloroplastic"/>
</dbReference>
<dbReference type="GO" id="GO:0080124">
    <property type="term" value="F:pheophytinase activity"/>
    <property type="evidence" value="ECO:0007669"/>
    <property type="project" value="InterPro"/>
</dbReference>
<comment type="caution">
    <text evidence="3">The sequence shown here is derived from an EMBL/GenBank/DDBJ whole genome shotgun (WGS) entry which is preliminary data.</text>
</comment>